<dbReference type="AlphaFoldDB" id="A0A6J7GSE8"/>
<evidence type="ECO:0000256" key="1">
    <source>
        <dbReference type="SAM" id="MobiDB-lite"/>
    </source>
</evidence>
<dbReference type="EMBL" id="CAFBMS010000008">
    <property type="protein sequence ID" value="CAB4910712.1"/>
    <property type="molecule type" value="Genomic_DNA"/>
</dbReference>
<sequence>MRPSAPPVGSSTRPVRSFTVRTSWTRSAAPSHSRHTAAKKSSPARSVSITARLPVSPYQPIALALIKTDGLTVFTALAIVVVPSNLELRISLLYFLVQRLSPTPAPAK</sequence>
<reference evidence="2" key="1">
    <citation type="submission" date="2020-05" db="EMBL/GenBank/DDBJ databases">
        <authorList>
            <person name="Chiriac C."/>
            <person name="Salcher M."/>
            <person name="Ghai R."/>
            <person name="Kavagutti S V."/>
        </authorList>
    </citation>
    <scope>NUCLEOTIDE SEQUENCE</scope>
</reference>
<protein>
    <submittedName>
        <fullName evidence="2">Unannotated protein</fullName>
    </submittedName>
</protein>
<feature type="region of interest" description="Disordered" evidence="1">
    <location>
        <begin position="23"/>
        <end position="46"/>
    </location>
</feature>
<proteinExistence type="predicted"/>
<organism evidence="2">
    <name type="scientific">freshwater metagenome</name>
    <dbReference type="NCBI Taxonomy" id="449393"/>
    <lineage>
        <taxon>unclassified sequences</taxon>
        <taxon>metagenomes</taxon>
        <taxon>ecological metagenomes</taxon>
    </lineage>
</organism>
<accession>A0A6J7GSE8</accession>
<evidence type="ECO:0000313" key="2">
    <source>
        <dbReference type="EMBL" id="CAB4910712.1"/>
    </source>
</evidence>
<gene>
    <name evidence="2" type="ORF">UFOPK3614_00253</name>
</gene>
<name>A0A6J7GSE8_9ZZZZ</name>